<dbReference type="Pfam" id="PF05258">
    <property type="entry name" value="DciA"/>
    <property type="match status" value="1"/>
</dbReference>
<organism evidence="1 2">
    <name type="scientific">Caldimonas thermodepolymerans</name>
    <dbReference type="NCBI Taxonomy" id="215580"/>
    <lineage>
        <taxon>Bacteria</taxon>
        <taxon>Pseudomonadati</taxon>
        <taxon>Pseudomonadota</taxon>
        <taxon>Betaproteobacteria</taxon>
        <taxon>Burkholderiales</taxon>
        <taxon>Sphaerotilaceae</taxon>
        <taxon>Caldimonas</taxon>
    </lineage>
</organism>
<reference evidence="1 2" key="1">
    <citation type="submission" date="2018-02" db="EMBL/GenBank/DDBJ databases">
        <title>Reclassifiation of [Polyangium] brachysporum DSM 7029 as Guopingzhaonella breviflexa gen. nov., sp. nov., a member of the family Comamonadaceae.</title>
        <authorList>
            <person name="Tang B."/>
        </authorList>
    </citation>
    <scope>NUCLEOTIDE SEQUENCE [LARGE SCALE GENOMIC DNA]</scope>
    <source>
        <strain evidence="1 2">DSM 15344</strain>
    </source>
</reference>
<dbReference type="Proteomes" id="UP000239406">
    <property type="component" value="Unassembled WGS sequence"/>
</dbReference>
<dbReference type="RefSeq" id="WP_104358356.1">
    <property type="nucleotide sequence ID" value="NZ_CALFFA010000066.1"/>
</dbReference>
<comment type="caution">
    <text evidence="1">The sequence shown here is derived from an EMBL/GenBank/DDBJ whole genome shotgun (WGS) entry which is preliminary data.</text>
</comment>
<accession>A0A2S5T1V1</accession>
<name>A0A2S5T1V1_9BURK</name>
<keyword evidence="2" id="KW-1185">Reference proteome</keyword>
<dbReference type="InterPro" id="IPR007922">
    <property type="entry name" value="DciA-like"/>
</dbReference>
<dbReference type="AlphaFoldDB" id="A0A2S5T1V1"/>
<evidence type="ECO:0008006" key="3">
    <source>
        <dbReference type="Google" id="ProtNLM"/>
    </source>
</evidence>
<evidence type="ECO:0000313" key="1">
    <source>
        <dbReference type="EMBL" id="PPE68995.1"/>
    </source>
</evidence>
<proteinExistence type="predicted"/>
<dbReference type="OrthoDB" id="9155022at2"/>
<gene>
    <name evidence="1" type="ORF">C1702_14100</name>
</gene>
<evidence type="ECO:0000313" key="2">
    <source>
        <dbReference type="Proteomes" id="UP000239406"/>
    </source>
</evidence>
<sequence length="101" mass="11152">MNQRAPHTLPIQEALDRHAGLARLQQLMRESSARFEVVRPLLPPALAAHVKPGPVDEQGWSLLAPNGAAAAKLRQLQPRLEEALRQRGWQVSAIRVKVQSG</sequence>
<dbReference type="EMBL" id="PSNY01000016">
    <property type="protein sequence ID" value="PPE68995.1"/>
    <property type="molecule type" value="Genomic_DNA"/>
</dbReference>
<protein>
    <recommendedName>
        <fullName evidence="3">DUF721 domain-containing protein</fullName>
    </recommendedName>
</protein>